<dbReference type="EMBL" id="BAAASL010000001">
    <property type="protein sequence ID" value="GAA2708136.1"/>
    <property type="molecule type" value="Genomic_DNA"/>
</dbReference>
<keyword evidence="2" id="KW-1185">Reference proteome</keyword>
<evidence type="ECO:0000313" key="1">
    <source>
        <dbReference type="EMBL" id="GAA2708136.1"/>
    </source>
</evidence>
<dbReference type="Proteomes" id="UP001500886">
    <property type="component" value="Unassembled WGS sequence"/>
</dbReference>
<accession>A0ABN3TMA2</accession>
<organism evidence="1 2">
    <name type="scientific">Streptomyces luteosporeus</name>
    <dbReference type="NCBI Taxonomy" id="173856"/>
    <lineage>
        <taxon>Bacteria</taxon>
        <taxon>Bacillati</taxon>
        <taxon>Actinomycetota</taxon>
        <taxon>Actinomycetes</taxon>
        <taxon>Kitasatosporales</taxon>
        <taxon>Streptomycetaceae</taxon>
        <taxon>Streptomyces</taxon>
    </lineage>
</organism>
<proteinExistence type="predicted"/>
<sequence length="80" mass="8382">MSAARGWRGEARRVEGIPYYTTHSCTGCGADVHGIYGRWACGACGACSPYSEPPEGWATEITAEELAAGVIGYDRPGSSP</sequence>
<evidence type="ECO:0000313" key="2">
    <source>
        <dbReference type="Proteomes" id="UP001500886"/>
    </source>
</evidence>
<name>A0ABN3TMA2_9ACTN</name>
<reference evidence="1 2" key="1">
    <citation type="journal article" date="2019" name="Int. J. Syst. Evol. Microbiol.">
        <title>The Global Catalogue of Microorganisms (GCM) 10K type strain sequencing project: providing services to taxonomists for standard genome sequencing and annotation.</title>
        <authorList>
            <consortium name="The Broad Institute Genomics Platform"/>
            <consortium name="The Broad Institute Genome Sequencing Center for Infectious Disease"/>
            <person name="Wu L."/>
            <person name="Ma J."/>
        </authorList>
    </citation>
    <scope>NUCLEOTIDE SEQUENCE [LARGE SCALE GENOMIC DNA]</scope>
    <source>
        <strain evidence="1 2">JCM 4542</strain>
    </source>
</reference>
<comment type="caution">
    <text evidence="1">The sequence shown here is derived from an EMBL/GenBank/DDBJ whole genome shotgun (WGS) entry which is preliminary data.</text>
</comment>
<protein>
    <submittedName>
        <fullName evidence="1">Uncharacterized protein</fullName>
    </submittedName>
</protein>
<gene>
    <name evidence="1" type="ORF">GCM10010315_04010</name>
</gene>